<name>A0ABW2A7B1_9GAMM</name>
<evidence type="ECO:0000313" key="7">
    <source>
        <dbReference type="EMBL" id="MFC6673332.1"/>
    </source>
</evidence>
<evidence type="ECO:0000256" key="2">
    <source>
        <dbReference type="ARBA" id="ARBA00022448"/>
    </source>
</evidence>
<dbReference type="Gene3D" id="3.40.50.2300">
    <property type="match status" value="2"/>
</dbReference>
<evidence type="ECO:0000313" key="8">
    <source>
        <dbReference type="Proteomes" id="UP001596422"/>
    </source>
</evidence>
<dbReference type="InterPro" id="IPR028082">
    <property type="entry name" value="Peripla_BP_I"/>
</dbReference>
<dbReference type="PRINTS" id="PR00337">
    <property type="entry name" value="LEUILEVALBP"/>
</dbReference>
<comment type="caution">
    <text evidence="7">The sequence shown here is derived from an EMBL/GenBank/DDBJ whole genome shotgun (WGS) entry which is preliminary data.</text>
</comment>
<evidence type="ECO:0000256" key="1">
    <source>
        <dbReference type="ARBA" id="ARBA00010062"/>
    </source>
</evidence>
<evidence type="ECO:0000256" key="4">
    <source>
        <dbReference type="ARBA" id="ARBA00022970"/>
    </source>
</evidence>
<feature type="chain" id="PRO_5045496851" evidence="5">
    <location>
        <begin position="28"/>
        <end position="395"/>
    </location>
</feature>
<organism evidence="7 8">
    <name type="scientific">Marinobacterium aestuariivivens</name>
    <dbReference type="NCBI Taxonomy" id="1698799"/>
    <lineage>
        <taxon>Bacteria</taxon>
        <taxon>Pseudomonadati</taxon>
        <taxon>Pseudomonadota</taxon>
        <taxon>Gammaproteobacteria</taxon>
        <taxon>Oceanospirillales</taxon>
        <taxon>Oceanospirillaceae</taxon>
        <taxon>Marinobacterium</taxon>
    </lineage>
</organism>
<reference evidence="8" key="1">
    <citation type="journal article" date="2019" name="Int. J. Syst. Evol. Microbiol.">
        <title>The Global Catalogue of Microorganisms (GCM) 10K type strain sequencing project: providing services to taxonomists for standard genome sequencing and annotation.</title>
        <authorList>
            <consortium name="The Broad Institute Genomics Platform"/>
            <consortium name="The Broad Institute Genome Sequencing Center for Infectious Disease"/>
            <person name="Wu L."/>
            <person name="Ma J."/>
        </authorList>
    </citation>
    <scope>NUCLEOTIDE SEQUENCE [LARGE SCALE GENOMIC DNA]</scope>
    <source>
        <strain evidence="8">NBRC 111756</strain>
    </source>
</reference>
<dbReference type="InterPro" id="IPR051010">
    <property type="entry name" value="BCAA_transport"/>
</dbReference>
<keyword evidence="3 5" id="KW-0732">Signal</keyword>
<evidence type="ECO:0000256" key="3">
    <source>
        <dbReference type="ARBA" id="ARBA00022729"/>
    </source>
</evidence>
<dbReference type="PANTHER" id="PTHR30483">
    <property type="entry name" value="LEUCINE-SPECIFIC-BINDING PROTEIN"/>
    <property type="match status" value="1"/>
</dbReference>
<protein>
    <submittedName>
        <fullName evidence="7">ABC transporter substrate-binding protein</fullName>
    </submittedName>
</protein>
<sequence>MTHFGKKLFRLGAATLLSAALATAAQAADQDPIRIGAVSSITGVFAQQGEEVLRGIQFAVEEANAGGGIAGHPVELKTADDESTPEAGRRVAEKLARDGFPFLIGPISSSISLTLSQSLERWDALYVAVASKLDDLTGKACNARMFRTNHSDSMDLAMMGKWLERVEAKKFAVIAADYTWGHGSAEFFEKTARAQGKDVAETLYVPMGTKDFAPYIAQLRAADVDAIWVAMVGRDAIGFVKQAKAFGLTDRQLIGHALIFNYLVDATGDATAGVWGNIGYGAGIDTPRNKAFVEGFRQKYGRVPTENEGQAYNGVQAIFEGVRLAGSTEPEAVSTALVGAEYETIYGPATMRRDHQLVIPNYVGQVKQVGDRLQPVVELSYQPSIYPPASKECML</sequence>
<dbReference type="Pfam" id="PF13458">
    <property type="entry name" value="Peripla_BP_6"/>
    <property type="match status" value="1"/>
</dbReference>
<keyword evidence="2" id="KW-0813">Transport</keyword>
<dbReference type="Proteomes" id="UP001596422">
    <property type="component" value="Unassembled WGS sequence"/>
</dbReference>
<keyword evidence="8" id="KW-1185">Reference proteome</keyword>
<dbReference type="SUPFAM" id="SSF53822">
    <property type="entry name" value="Periplasmic binding protein-like I"/>
    <property type="match status" value="1"/>
</dbReference>
<evidence type="ECO:0000256" key="5">
    <source>
        <dbReference type="SAM" id="SignalP"/>
    </source>
</evidence>
<dbReference type="EMBL" id="JBHSWE010000001">
    <property type="protein sequence ID" value="MFC6673332.1"/>
    <property type="molecule type" value="Genomic_DNA"/>
</dbReference>
<dbReference type="RefSeq" id="WP_379911697.1">
    <property type="nucleotide sequence ID" value="NZ_JBHSWE010000001.1"/>
</dbReference>
<feature type="domain" description="Leucine-binding protein" evidence="6">
    <location>
        <begin position="32"/>
        <end position="368"/>
    </location>
</feature>
<proteinExistence type="inferred from homology"/>
<evidence type="ECO:0000259" key="6">
    <source>
        <dbReference type="Pfam" id="PF13458"/>
    </source>
</evidence>
<accession>A0ABW2A7B1</accession>
<dbReference type="PANTHER" id="PTHR30483:SF6">
    <property type="entry name" value="PERIPLASMIC BINDING PROTEIN OF ABC TRANSPORTER FOR NATURAL AMINO ACIDS"/>
    <property type="match status" value="1"/>
</dbReference>
<comment type="similarity">
    <text evidence="1">Belongs to the leucine-binding protein family.</text>
</comment>
<dbReference type="InterPro" id="IPR000709">
    <property type="entry name" value="Leu_Ile_Val-bd"/>
</dbReference>
<feature type="signal peptide" evidence="5">
    <location>
        <begin position="1"/>
        <end position="27"/>
    </location>
</feature>
<dbReference type="CDD" id="cd19989">
    <property type="entry name" value="PBP1_SBP-like"/>
    <property type="match status" value="1"/>
</dbReference>
<keyword evidence="4" id="KW-0029">Amino-acid transport</keyword>
<gene>
    <name evidence="7" type="ORF">ACFQDL_27020</name>
</gene>
<dbReference type="InterPro" id="IPR028081">
    <property type="entry name" value="Leu-bd"/>
</dbReference>